<dbReference type="Gene3D" id="1.10.533.10">
    <property type="entry name" value="Death Domain, Fas"/>
    <property type="match status" value="1"/>
</dbReference>
<keyword evidence="6" id="KW-0677">Repeat</keyword>
<feature type="chain" id="PRO_5034751169" description="Tumor necrosis factor receptor superfamily member EDAR" evidence="20">
    <location>
        <begin position="27"/>
        <end position="467"/>
    </location>
</feature>
<evidence type="ECO:0000256" key="8">
    <source>
        <dbReference type="ARBA" id="ARBA00022989"/>
    </source>
</evidence>
<dbReference type="GO" id="GO:0042475">
    <property type="term" value="P:odontogenesis of dentin-containing tooth"/>
    <property type="evidence" value="ECO:0007669"/>
    <property type="project" value="Ensembl"/>
</dbReference>
<evidence type="ECO:0000256" key="17">
    <source>
        <dbReference type="ARBA" id="ARBA00081634"/>
    </source>
</evidence>
<keyword evidence="9 19" id="KW-0472">Membrane</keyword>
<keyword evidence="3 19" id="KW-0812">Transmembrane</keyword>
<dbReference type="GO" id="GO:0005886">
    <property type="term" value="C:plasma membrane"/>
    <property type="evidence" value="ECO:0007669"/>
    <property type="project" value="Ensembl"/>
</dbReference>
<dbReference type="Proteomes" id="UP000694540">
    <property type="component" value="Unplaced"/>
</dbReference>
<keyword evidence="10" id="KW-1015">Disulfide bond</keyword>
<dbReference type="FunFam" id="1.10.533.10:FF:000006">
    <property type="entry name" value="Tumor necrosis factor receptor superfamily member EDAR"/>
    <property type="match status" value="1"/>
</dbReference>
<evidence type="ECO:0000256" key="5">
    <source>
        <dbReference type="ARBA" id="ARBA00022729"/>
    </source>
</evidence>
<keyword evidence="7" id="KW-0221">Differentiation</keyword>
<gene>
    <name evidence="22" type="primary">EDAR</name>
</gene>
<keyword evidence="23" id="KW-1185">Reference proteome</keyword>
<comment type="subcellular location">
    <subcellularLocation>
        <location evidence="1">Membrane</location>
        <topology evidence="1">Single-pass type I membrane protein</topology>
    </subcellularLocation>
</comment>
<dbReference type="CDD" id="cd13421">
    <property type="entry name" value="TNFRSF_EDAR"/>
    <property type="match status" value="1"/>
</dbReference>
<dbReference type="PANTHER" id="PTHR12120">
    <property type="entry name" value="TNFR-CYS DOMAIN-CONTAINING PROTEIN"/>
    <property type="match status" value="1"/>
</dbReference>
<dbReference type="GO" id="GO:0001942">
    <property type="term" value="P:hair follicle development"/>
    <property type="evidence" value="ECO:0007669"/>
    <property type="project" value="Ensembl"/>
</dbReference>
<accession>A0A8C3W0A7</accession>
<name>A0A8C3W0A7_9CETA</name>
<dbReference type="Pfam" id="PF24979">
    <property type="entry name" value="Death_EDAR"/>
    <property type="match status" value="1"/>
</dbReference>
<dbReference type="GO" id="GO:0004888">
    <property type="term" value="F:transmembrane signaling receptor activity"/>
    <property type="evidence" value="ECO:0007669"/>
    <property type="project" value="Ensembl"/>
</dbReference>
<feature type="compositionally biased region" description="Basic and acidic residues" evidence="18">
    <location>
        <begin position="285"/>
        <end position="298"/>
    </location>
</feature>
<keyword evidence="8 19" id="KW-1133">Transmembrane helix</keyword>
<keyword evidence="11" id="KW-0675">Receptor</keyword>
<evidence type="ECO:0000256" key="12">
    <source>
        <dbReference type="ARBA" id="ARBA00023180"/>
    </source>
</evidence>
<dbReference type="GeneTree" id="ENSGT00940000153259"/>
<dbReference type="GO" id="GO:0043123">
    <property type="term" value="P:positive regulation of canonical NF-kappaB signal transduction"/>
    <property type="evidence" value="ECO:0007669"/>
    <property type="project" value="Ensembl"/>
</dbReference>
<dbReference type="InterPro" id="IPR011029">
    <property type="entry name" value="DEATH-like_dom_sf"/>
</dbReference>
<proteinExistence type="predicted"/>
<dbReference type="InterPro" id="IPR056762">
    <property type="entry name" value="Death_EDAR"/>
</dbReference>
<evidence type="ECO:0000256" key="3">
    <source>
        <dbReference type="ARBA" id="ARBA00022692"/>
    </source>
</evidence>
<evidence type="ECO:0000256" key="18">
    <source>
        <dbReference type="SAM" id="MobiDB-lite"/>
    </source>
</evidence>
<dbReference type="Gene3D" id="2.10.50.10">
    <property type="entry name" value="Tumor Necrosis Factor Receptor, subunit A, domain 2"/>
    <property type="match status" value="1"/>
</dbReference>
<feature type="compositionally biased region" description="Basic and acidic residues" evidence="18">
    <location>
        <begin position="252"/>
        <end position="262"/>
    </location>
</feature>
<dbReference type="GO" id="GO:0045177">
    <property type="term" value="C:apical part of cell"/>
    <property type="evidence" value="ECO:0007669"/>
    <property type="project" value="Ensembl"/>
</dbReference>
<evidence type="ECO:0000256" key="16">
    <source>
        <dbReference type="ARBA" id="ARBA00079484"/>
    </source>
</evidence>
<evidence type="ECO:0000313" key="23">
    <source>
        <dbReference type="Proteomes" id="UP000694540"/>
    </source>
</evidence>
<keyword evidence="4" id="KW-0053">Apoptosis</keyword>
<dbReference type="Ensembl" id="ENSCWAT00000006549.1">
    <property type="protein sequence ID" value="ENSCWAP00000006059.1"/>
    <property type="gene ID" value="ENSCWAG00000004595.1"/>
</dbReference>
<dbReference type="GO" id="GO:0006915">
    <property type="term" value="P:apoptotic process"/>
    <property type="evidence" value="ECO:0007669"/>
    <property type="project" value="UniProtKB-KW"/>
</dbReference>
<dbReference type="InterPro" id="IPR034052">
    <property type="entry name" value="EDAR_N"/>
</dbReference>
<evidence type="ECO:0000313" key="22">
    <source>
        <dbReference type="Ensembl" id="ENSCWAP00000006059.1"/>
    </source>
</evidence>
<evidence type="ECO:0000256" key="11">
    <source>
        <dbReference type="ARBA" id="ARBA00023170"/>
    </source>
</evidence>
<feature type="domain" description="Tumor necrosis factor receptor superfamily member EDAR death" evidence="21">
    <location>
        <begin position="377"/>
        <end position="450"/>
    </location>
</feature>
<evidence type="ECO:0000256" key="15">
    <source>
        <dbReference type="ARBA" id="ARBA00079423"/>
    </source>
</evidence>
<evidence type="ECO:0000256" key="7">
    <source>
        <dbReference type="ARBA" id="ARBA00022782"/>
    </source>
</evidence>
<dbReference type="InterPro" id="IPR047526">
    <property type="entry name" value="TNR19/27/EDAR"/>
</dbReference>
<dbReference type="GO" id="GO:0030154">
    <property type="term" value="P:cell differentiation"/>
    <property type="evidence" value="ECO:0007669"/>
    <property type="project" value="UniProtKB-KW"/>
</dbReference>
<dbReference type="GO" id="GO:0019221">
    <property type="term" value="P:cytokine-mediated signaling pathway"/>
    <property type="evidence" value="ECO:0007669"/>
    <property type="project" value="Ensembl"/>
</dbReference>
<keyword evidence="12" id="KW-0325">Glycoprotein</keyword>
<dbReference type="GO" id="GO:0060662">
    <property type="term" value="P:salivary gland cavitation"/>
    <property type="evidence" value="ECO:0007669"/>
    <property type="project" value="Ensembl"/>
</dbReference>
<comment type="subunit">
    <text evidence="13">Binds to EDARADD. Associates with TRAF1, TRAF2, TRAF3 and NIK.</text>
</comment>
<dbReference type="AlphaFoldDB" id="A0A8C3W0A7"/>
<sequence length="467" mass="50379">MTHLGGHTRMAWLPVLVVSLVCPARAEDASCGENEFYNQTTGLCHACPPCGPGEEPYLSCGYGTRDEDYGCVPCPAEKFSKGGYQICRRHKDCEGFFRATVLTPGDTENDAECGPCLPGYYMLENRPRNIYGMVCYSCLLAPPNTKECTGATSGVSANFPRTPGSSTLLPPQRAHKAELAGQGHLATALVIAMSTIFTMAVAIVLIITFYILKARPSAPGARSRRPPGRSCPSPPRPACCSSAPGKSPESPAGEKEEKKEAQDNVVIFSEKDEFEKLTAAQAKSAKSENDASSEKEQLLNRSLDSDEEPAPDRQGSPELCLLSLVHLAREKPVTATKAAGIQSRRKKILDVYANVCAVVEGLSPTELPFDCLEKTSRMLSATYNSEKAVVKTWRHLAESFGLKRDEIGGMTDGLQVFDRISTAGYSVPELLTKLVQIERLDAVESLCADILEWAGVSPPMPQPPSAS</sequence>
<dbReference type="GO" id="GO:0010628">
    <property type="term" value="P:positive regulation of gene expression"/>
    <property type="evidence" value="ECO:0007669"/>
    <property type="project" value="Ensembl"/>
</dbReference>
<dbReference type="SUPFAM" id="SSF47986">
    <property type="entry name" value="DEATH domain"/>
    <property type="match status" value="1"/>
</dbReference>
<evidence type="ECO:0000259" key="21">
    <source>
        <dbReference type="Pfam" id="PF24979"/>
    </source>
</evidence>
<evidence type="ECO:0000256" key="1">
    <source>
        <dbReference type="ARBA" id="ARBA00004479"/>
    </source>
</evidence>
<evidence type="ECO:0000256" key="20">
    <source>
        <dbReference type="SAM" id="SignalP"/>
    </source>
</evidence>
<dbReference type="GO" id="GO:0043473">
    <property type="term" value="P:pigmentation"/>
    <property type="evidence" value="ECO:0007669"/>
    <property type="project" value="Ensembl"/>
</dbReference>
<feature type="transmembrane region" description="Helical" evidence="19">
    <location>
        <begin position="185"/>
        <end position="212"/>
    </location>
</feature>
<reference evidence="22" key="2">
    <citation type="submission" date="2025-09" db="UniProtKB">
        <authorList>
            <consortium name="Ensembl"/>
        </authorList>
    </citation>
    <scope>IDENTIFICATION</scope>
</reference>
<feature type="signal peptide" evidence="20">
    <location>
        <begin position="1"/>
        <end position="26"/>
    </location>
</feature>
<reference evidence="22" key="1">
    <citation type="submission" date="2025-08" db="UniProtKB">
        <authorList>
            <consortium name="Ensembl"/>
        </authorList>
    </citation>
    <scope>IDENTIFICATION</scope>
</reference>
<evidence type="ECO:0000256" key="2">
    <source>
        <dbReference type="ARBA" id="ARBA00022473"/>
    </source>
</evidence>
<evidence type="ECO:0000256" key="6">
    <source>
        <dbReference type="ARBA" id="ARBA00022737"/>
    </source>
</evidence>
<evidence type="ECO:0000256" key="9">
    <source>
        <dbReference type="ARBA" id="ARBA00023136"/>
    </source>
</evidence>
<keyword evidence="5 20" id="KW-0732">Signal</keyword>
<dbReference type="PANTHER" id="PTHR12120:SF9">
    <property type="entry name" value="TUMOR NECROSIS FACTOR RECEPTOR SUPERFAMILY MEMBER EDAR"/>
    <property type="match status" value="1"/>
</dbReference>
<evidence type="ECO:0000256" key="14">
    <source>
        <dbReference type="ARBA" id="ARBA00073837"/>
    </source>
</evidence>
<dbReference type="GO" id="GO:0046330">
    <property type="term" value="P:positive regulation of JNK cascade"/>
    <property type="evidence" value="ECO:0007669"/>
    <property type="project" value="InterPro"/>
</dbReference>
<organism evidence="22 23">
    <name type="scientific">Catagonus wagneri</name>
    <name type="common">Chacoan peccary</name>
    <dbReference type="NCBI Taxonomy" id="51154"/>
    <lineage>
        <taxon>Eukaryota</taxon>
        <taxon>Metazoa</taxon>
        <taxon>Chordata</taxon>
        <taxon>Craniata</taxon>
        <taxon>Vertebrata</taxon>
        <taxon>Euteleostomi</taxon>
        <taxon>Mammalia</taxon>
        <taxon>Eutheria</taxon>
        <taxon>Laurasiatheria</taxon>
        <taxon>Artiodactyla</taxon>
        <taxon>Suina</taxon>
        <taxon>Tayassuidae</taxon>
        <taxon>Catagonus</taxon>
    </lineage>
</organism>
<evidence type="ECO:0000256" key="10">
    <source>
        <dbReference type="ARBA" id="ARBA00023157"/>
    </source>
</evidence>
<evidence type="ECO:0000256" key="19">
    <source>
        <dbReference type="SAM" id="Phobius"/>
    </source>
</evidence>
<evidence type="ECO:0000256" key="13">
    <source>
        <dbReference type="ARBA" id="ARBA00064998"/>
    </source>
</evidence>
<feature type="region of interest" description="Disordered" evidence="18">
    <location>
        <begin position="217"/>
        <end position="265"/>
    </location>
</feature>
<keyword evidence="2" id="KW-0217">Developmental protein</keyword>
<evidence type="ECO:0000256" key="4">
    <source>
        <dbReference type="ARBA" id="ARBA00022703"/>
    </source>
</evidence>
<protein>
    <recommendedName>
        <fullName evidence="14">Tumor necrosis factor receptor superfamily member EDAR</fullName>
    </recommendedName>
    <alternativeName>
        <fullName evidence="17">Anhidrotic ectodysplasin receptor 1</fullName>
    </alternativeName>
    <alternativeName>
        <fullName evidence="16">Ectodermal dysplasia receptor</fullName>
    </alternativeName>
    <alternativeName>
        <fullName evidence="15">Ectodysplasin-A receptor</fullName>
    </alternativeName>
</protein>
<dbReference type="GO" id="GO:1901224">
    <property type="term" value="P:positive regulation of non-canonical NF-kappaB signal transduction"/>
    <property type="evidence" value="ECO:0007669"/>
    <property type="project" value="Ensembl"/>
</dbReference>
<feature type="region of interest" description="Disordered" evidence="18">
    <location>
        <begin position="279"/>
        <end position="316"/>
    </location>
</feature>